<dbReference type="AlphaFoldDB" id="A0A812YN08"/>
<evidence type="ECO:0000313" key="2">
    <source>
        <dbReference type="Proteomes" id="UP000649617"/>
    </source>
</evidence>
<feature type="non-terminal residue" evidence="1">
    <location>
        <position position="1"/>
    </location>
</feature>
<protein>
    <submittedName>
        <fullName evidence="1">Uncharacterized protein</fullName>
    </submittedName>
</protein>
<proteinExistence type="predicted"/>
<evidence type="ECO:0000313" key="1">
    <source>
        <dbReference type="EMBL" id="CAE7784859.1"/>
    </source>
</evidence>
<accession>A0A812YN08</accession>
<dbReference type="OrthoDB" id="414391at2759"/>
<keyword evidence="2" id="KW-1185">Reference proteome</keyword>
<organism evidence="1 2">
    <name type="scientific">Symbiodinium pilosum</name>
    <name type="common">Dinoflagellate</name>
    <dbReference type="NCBI Taxonomy" id="2952"/>
    <lineage>
        <taxon>Eukaryota</taxon>
        <taxon>Sar</taxon>
        <taxon>Alveolata</taxon>
        <taxon>Dinophyceae</taxon>
        <taxon>Suessiales</taxon>
        <taxon>Symbiodiniaceae</taxon>
        <taxon>Symbiodinium</taxon>
    </lineage>
</organism>
<dbReference type="Proteomes" id="UP000649617">
    <property type="component" value="Unassembled WGS sequence"/>
</dbReference>
<feature type="non-terminal residue" evidence="1">
    <location>
        <position position="269"/>
    </location>
</feature>
<sequence>ARDSFSFVSAVLSRGRVLRRLVEKAVLEIVPADIRMSNVDVCRAYLSPEGLDRARKVLRGSVVKAIKSLAEQLDQTYKWLAWTRSIARPHGAILAEESEEMITDAWRGIVTEVANILRTFELPMVDPSRELLLLYSKLLGRVLPELCPVPNGCISAILQKVPSTSTVSLVSWDKMTLPDKSEVLVVLENPEALLPKTGVHSGWEIDLRQPLPDALTSESREFLKLPGRAFACKLPQGKPTWEVIRPFEKAAEGLPDKAFCFCAARIGAD</sequence>
<reference evidence="1" key="1">
    <citation type="submission" date="2021-02" db="EMBL/GenBank/DDBJ databases">
        <authorList>
            <person name="Dougan E. K."/>
            <person name="Rhodes N."/>
            <person name="Thang M."/>
            <person name="Chan C."/>
        </authorList>
    </citation>
    <scope>NUCLEOTIDE SEQUENCE</scope>
</reference>
<dbReference type="EMBL" id="CAJNIZ010048225">
    <property type="protein sequence ID" value="CAE7784859.1"/>
    <property type="molecule type" value="Genomic_DNA"/>
</dbReference>
<comment type="caution">
    <text evidence="1">The sequence shown here is derived from an EMBL/GenBank/DDBJ whole genome shotgun (WGS) entry which is preliminary data.</text>
</comment>
<gene>
    <name evidence="1" type="ORF">SPIL2461_LOCUS23384</name>
</gene>
<name>A0A812YN08_SYMPI</name>